<keyword evidence="3" id="KW-1185">Reference proteome</keyword>
<name>I3EHV6_NEMP3</name>
<dbReference type="Proteomes" id="UP000002872">
    <property type="component" value="Unassembled WGS sequence"/>
</dbReference>
<evidence type="ECO:0000313" key="3">
    <source>
        <dbReference type="Proteomes" id="UP000002872"/>
    </source>
</evidence>
<organism evidence="2 3">
    <name type="scientific">Nematocida parisii (strain ERTm3)</name>
    <name type="common">Nematode killer fungus</name>
    <dbReference type="NCBI Taxonomy" id="935791"/>
    <lineage>
        <taxon>Eukaryota</taxon>
        <taxon>Fungi</taxon>
        <taxon>Fungi incertae sedis</taxon>
        <taxon>Microsporidia</taxon>
        <taxon>Nematocida</taxon>
    </lineage>
</organism>
<evidence type="ECO:0000256" key="1">
    <source>
        <dbReference type="SAM" id="SignalP"/>
    </source>
</evidence>
<sequence length="176" mass="19930">MKFIQFTLLFLAVLAKISALKPLVFNLPSDSPSLREATSTIISTKIKQAFPNRKDIPYACDGYAGVEFYYTQPSTTTVIQYGDAQLHYNIYTRNNNSKTYTHFITIINSVNDSQAAAEVVIKIFQGKISFSAKKKGSMSLITYDLINKLENAVIDLSKETATLDQYQFKRLVEYIR</sequence>
<proteinExistence type="predicted"/>
<reference evidence="2" key="1">
    <citation type="submission" date="2011-01" db="EMBL/GenBank/DDBJ databases">
        <title>The Genome Sequence of Nematocida parisii strain ERTm3.</title>
        <authorList>
            <consortium name="The Broad Institute Genome Sequencing Platform"/>
            <consortium name="The Broad Institute Genome Sequencing Center for Infectious Disease"/>
            <person name="Cuomo C."/>
            <person name="Troemel E."/>
            <person name="Young S.K."/>
            <person name="Zeng Q."/>
            <person name="Gargeya S."/>
            <person name="Fitzgerald M."/>
            <person name="Haas B."/>
            <person name="Abouelleil A."/>
            <person name="Alvarado L."/>
            <person name="Arachchi H.M."/>
            <person name="Berlin A."/>
            <person name="Chapman S.B."/>
            <person name="Gearin G."/>
            <person name="Goldberg J."/>
            <person name="Griggs A."/>
            <person name="Gujja S."/>
            <person name="Hansen M."/>
            <person name="Heiman D."/>
            <person name="Howarth C."/>
            <person name="Larimer J."/>
            <person name="Lui A."/>
            <person name="MacDonald P.J.P."/>
            <person name="McCowen C."/>
            <person name="Montmayeur A."/>
            <person name="Murphy C."/>
            <person name="Neiman D."/>
            <person name="Pearson M."/>
            <person name="Priest M."/>
            <person name="Roberts A."/>
            <person name="Saif S."/>
            <person name="Shea T."/>
            <person name="Sisk P."/>
            <person name="Stolte C."/>
            <person name="Sykes S."/>
            <person name="Wortman J."/>
            <person name="Nusbaum C."/>
            <person name="Birren B."/>
        </authorList>
    </citation>
    <scope>NUCLEOTIDE SEQUENCE</scope>
    <source>
        <strain evidence="2">ERTm3</strain>
    </source>
</reference>
<dbReference type="VEuPathDB" id="MicrosporidiaDB:NEQG_00622"/>
<dbReference type="HOGENOM" id="CLU_1525580_0_0_1"/>
<protein>
    <submittedName>
        <fullName evidence="2">Uncharacterized protein</fullName>
    </submittedName>
</protein>
<dbReference type="OrthoDB" id="2187255at2759"/>
<gene>
    <name evidence="2" type="ORF">NEQG_00622</name>
</gene>
<evidence type="ECO:0000313" key="2">
    <source>
        <dbReference type="EMBL" id="EIJ88803.1"/>
    </source>
</evidence>
<keyword evidence="1" id="KW-0732">Signal</keyword>
<feature type="chain" id="PRO_5003670566" evidence="1">
    <location>
        <begin position="20"/>
        <end position="176"/>
    </location>
</feature>
<accession>I3EHV6</accession>
<dbReference type="EMBL" id="GL870877">
    <property type="protein sequence ID" value="EIJ88803.1"/>
    <property type="molecule type" value="Genomic_DNA"/>
</dbReference>
<dbReference type="AlphaFoldDB" id="I3EHV6"/>
<dbReference type="OMA" id="ITTHIKS"/>
<dbReference type="InParanoid" id="I3EHV6"/>
<feature type="signal peptide" evidence="1">
    <location>
        <begin position="1"/>
        <end position="19"/>
    </location>
</feature>